<reference evidence="3" key="1">
    <citation type="submission" date="2016-10" db="EMBL/GenBank/DDBJ databases">
        <authorList>
            <person name="Varghese N."/>
            <person name="Submissions S."/>
        </authorList>
    </citation>
    <scope>NUCLEOTIDE SEQUENCE [LARGE SCALE GENOMIC DNA]</scope>
    <source>
        <strain evidence="3">IBRC-M 10655</strain>
    </source>
</reference>
<dbReference type="PANTHER" id="PTHR11614">
    <property type="entry name" value="PHOSPHOLIPASE-RELATED"/>
    <property type="match status" value="1"/>
</dbReference>
<dbReference type="InterPro" id="IPR022742">
    <property type="entry name" value="Hydrolase_4"/>
</dbReference>
<dbReference type="InterPro" id="IPR029058">
    <property type="entry name" value="AB_hydrolase_fold"/>
</dbReference>
<evidence type="ECO:0000259" key="1">
    <source>
        <dbReference type="Pfam" id="PF12146"/>
    </source>
</evidence>
<dbReference type="OrthoDB" id="9806902at2"/>
<protein>
    <submittedName>
        <fullName evidence="2">Lysophospholipase, alpha-beta hydrolase superfamily</fullName>
    </submittedName>
</protein>
<dbReference type="Pfam" id="PF12146">
    <property type="entry name" value="Hydrolase_4"/>
    <property type="match status" value="1"/>
</dbReference>
<evidence type="ECO:0000313" key="3">
    <source>
        <dbReference type="Proteomes" id="UP000199651"/>
    </source>
</evidence>
<gene>
    <name evidence="2" type="ORF">SAMN05192558_104269</name>
</gene>
<sequence>MFTFTGADGLRLHVHEWHPTGESRGIVHLAHGMGEHAGLYDDLAVGLSRRGFVVYAGDLRGHGLSIKDQPGRLGVDGWNLLVGELIALTELQRARHPGKPLVLVGHSMGSYAVQQVMLDHADLLDGAVLAGTTALDGLIDRLAGLPERITFYNTRFQPVRTPFDWLSRDEAFVDAFMADPLCAFPLDDDGMRDMYAAAPRLADPATVTSRLPLYVMVGDRDPLNDGLVLSDLLVQRYRAAGLADITYRTYPGARHHLFHETDSDEITADLVAWITRVTESRRPTMRSRQEAAC</sequence>
<organism evidence="2 3">
    <name type="scientific">Actinokineospora alba</name>
    <dbReference type="NCBI Taxonomy" id="504798"/>
    <lineage>
        <taxon>Bacteria</taxon>
        <taxon>Bacillati</taxon>
        <taxon>Actinomycetota</taxon>
        <taxon>Actinomycetes</taxon>
        <taxon>Pseudonocardiales</taxon>
        <taxon>Pseudonocardiaceae</taxon>
        <taxon>Actinokineospora</taxon>
    </lineage>
</organism>
<dbReference type="Proteomes" id="UP000199651">
    <property type="component" value="Unassembled WGS sequence"/>
</dbReference>
<keyword evidence="2" id="KW-0378">Hydrolase</keyword>
<name>A0A1H0LT99_9PSEU</name>
<dbReference type="EMBL" id="FNJB01000004">
    <property type="protein sequence ID" value="SDO71216.1"/>
    <property type="molecule type" value="Genomic_DNA"/>
</dbReference>
<dbReference type="AlphaFoldDB" id="A0A1H0LT99"/>
<proteinExistence type="predicted"/>
<evidence type="ECO:0000313" key="2">
    <source>
        <dbReference type="EMBL" id="SDO71216.1"/>
    </source>
</evidence>
<dbReference type="RefSeq" id="WP_091374239.1">
    <property type="nucleotide sequence ID" value="NZ_FNDV01000009.1"/>
</dbReference>
<feature type="domain" description="Serine aminopeptidase S33" evidence="1">
    <location>
        <begin position="22"/>
        <end position="262"/>
    </location>
</feature>
<dbReference type="STRING" id="504798.SAMN05421871_10928"/>
<dbReference type="InterPro" id="IPR051044">
    <property type="entry name" value="MAG_DAG_Lipase"/>
</dbReference>
<accession>A0A1H0LT99</accession>
<dbReference type="Gene3D" id="3.40.50.1820">
    <property type="entry name" value="alpha/beta hydrolase"/>
    <property type="match status" value="1"/>
</dbReference>
<keyword evidence="3" id="KW-1185">Reference proteome</keyword>
<dbReference type="GO" id="GO:0016787">
    <property type="term" value="F:hydrolase activity"/>
    <property type="evidence" value="ECO:0007669"/>
    <property type="project" value="UniProtKB-KW"/>
</dbReference>
<dbReference type="SUPFAM" id="SSF53474">
    <property type="entry name" value="alpha/beta-Hydrolases"/>
    <property type="match status" value="1"/>
</dbReference>